<feature type="non-terminal residue" evidence="1">
    <location>
        <position position="1"/>
    </location>
</feature>
<evidence type="ECO:0000313" key="1">
    <source>
        <dbReference type="EMBL" id="CAL4072206.1"/>
    </source>
</evidence>
<accession>A0AAV2Q7Z1</accession>
<organism evidence="1 2">
    <name type="scientific">Meganyctiphanes norvegica</name>
    <name type="common">Northern krill</name>
    <name type="synonym">Thysanopoda norvegica</name>
    <dbReference type="NCBI Taxonomy" id="48144"/>
    <lineage>
        <taxon>Eukaryota</taxon>
        <taxon>Metazoa</taxon>
        <taxon>Ecdysozoa</taxon>
        <taxon>Arthropoda</taxon>
        <taxon>Crustacea</taxon>
        <taxon>Multicrustacea</taxon>
        <taxon>Malacostraca</taxon>
        <taxon>Eumalacostraca</taxon>
        <taxon>Eucarida</taxon>
        <taxon>Euphausiacea</taxon>
        <taxon>Euphausiidae</taxon>
        <taxon>Meganyctiphanes</taxon>
    </lineage>
</organism>
<dbReference type="Proteomes" id="UP001497623">
    <property type="component" value="Unassembled WGS sequence"/>
</dbReference>
<keyword evidence="2" id="KW-1185">Reference proteome</keyword>
<evidence type="ECO:0000313" key="2">
    <source>
        <dbReference type="Proteomes" id="UP001497623"/>
    </source>
</evidence>
<proteinExistence type="predicted"/>
<feature type="non-terminal residue" evidence="1">
    <location>
        <position position="176"/>
    </location>
</feature>
<protein>
    <submittedName>
        <fullName evidence="1">Uncharacterized protein</fullName>
    </submittedName>
</protein>
<comment type="caution">
    <text evidence="1">The sequence shown here is derived from an EMBL/GenBank/DDBJ whole genome shotgun (WGS) entry which is preliminary data.</text>
</comment>
<name>A0AAV2Q7Z1_MEGNR</name>
<reference evidence="1 2" key="1">
    <citation type="submission" date="2024-05" db="EMBL/GenBank/DDBJ databases">
        <authorList>
            <person name="Wallberg A."/>
        </authorList>
    </citation>
    <scope>NUCLEOTIDE SEQUENCE [LARGE SCALE GENOMIC DNA]</scope>
</reference>
<dbReference type="EMBL" id="CAXKWB010004131">
    <property type="protein sequence ID" value="CAL4072206.1"/>
    <property type="molecule type" value="Genomic_DNA"/>
</dbReference>
<gene>
    <name evidence="1" type="ORF">MNOR_LOCUS8774</name>
</gene>
<sequence>EWPKLILVLGQMLYEKHDKSYEAELVVKKIIFWLRKAISAAGYNEDVKTKLQALLANIQSGVTGKLDPMDILVGFIRVLFFPDDVDIYNHIKTIDWEGIKVQLMKISSEAPSSPDHGLFLQFKLYFWIQKALKESLIPDVSDGLQKILITIETSIKNGEDPVKTLSTVKEEVEGPK</sequence>
<dbReference type="AlphaFoldDB" id="A0AAV2Q7Z1"/>